<dbReference type="Proteomes" id="UP000290482">
    <property type="component" value="Chromosome"/>
</dbReference>
<feature type="binding site" evidence="9">
    <location>
        <begin position="235"/>
        <end position="239"/>
    </location>
    <ligand>
        <name>GTP</name>
        <dbReference type="ChEBI" id="CHEBI:37565"/>
    </ligand>
</feature>
<evidence type="ECO:0000256" key="2">
    <source>
        <dbReference type="ARBA" id="ARBA00022490"/>
    </source>
</evidence>
<dbReference type="OrthoDB" id="9804720at2"/>
<evidence type="ECO:0000259" key="11">
    <source>
        <dbReference type="SMART" id="SM00962"/>
    </source>
</evidence>
<gene>
    <name evidence="9 13" type="primary">ftsY</name>
    <name evidence="13" type="ORF">NCTC10112_00429</name>
</gene>
<dbReference type="InterPro" id="IPR027417">
    <property type="entry name" value="P-loop_NTPase"/>
</dbReference>
<dbReference type="AlphaFoldDB" id="A0A448ZX31"/>
<reference evidence="13 14" key="1">
    <citation type="submission" date="2019-01" db="EMBL/GenBank/DDBJ databases">
        <authorList>
            <consortium name="Pathogen Informatics"/>
        </authorList>
    </citation>
    <scope>NUCLEOTIDE SEQUENCE [LARGE SCALE GENOMIC DNA]</scope>
    <source>
        <strain evidence="13 14">NCTC10112</strain>
    </source>
</reference>
<accession>A0A448ZX31</accession>
<evidence type="ECO:0000256" key="8">
    <source>
        <dbReference type="ARBA" id="ARBA00048027"/>
    </source>
</evidence>
<comment type="catalytic activity">
    <reaction evidence="8 9">
        <text>GTP + H2O = GDP + phosphate + H(+)</text>
        <dbReference type="Rhea" id="RHEA:19669"/>
        <dbReference type="ChEBI" id="CHEBI:15377"/>
        <dbReference type="ChEBI" id="CHEBI:15378"/>
        <dbReference type="ChEBI" id="CHEBI:37565"/>
        <dbReference type="ChEBI" id="CHEBI:43474"/>
        <dbReference type="ChEBI" id="CHEBI:58189"/>
        <dbReference type="EC" id="3.6.5.4"/>
    </reaction>
</comment>
<dbReference type="Pfam" id="PF00448">
    <property type="entry name" value="SRP54"/>
    <property type="match status" value="1"/>
</dbReference>
<proteinExistence type="inferred from homology"/>
<dbReference type="FunFam" id="3.40.50.300:FF:000053">
    <property type="entry name" value="Signal recognition particle receptor FtsY"/>
    <property type="match status" value="1"/>
</dbReference>
<feature type="binding site" evidence="9">
    <location>
        <begin position="299"/>
        <end position="302"/>
    </location>
    <ligand>
        <name>GTP</name>
        <dbReference type="ChEBI" id="CHEBI:37565"/>
    </ligand>
</feature>
<keyword evidence="1 9" id="KW-1003">Cell membrane</keyword>
<keyword evidence="3 9" id="KW-0547">Nucleotide-binding</keyword>
<evidence type="ECO:0000259" key="10">
    <source>
        <dbReference type="SMART" id="SM00382"/>
    </source>
</evidence>
<comment type="subcellular location">
    <subcellularLocation>
        <location evidence="9">Cell membrane</location>
        <topology evidence="9">Peripheral membrane protein</topology>
        <orientation evidence="9">Cytoplasmic side</orientation>
    </subcellularLocation>
    <subcellularLocation>
        <location evidence="9">Cytoplasm</location>
    </subcellularLocation>
</comment>
<evidence type="ECO:0000256" key="6">
    <source>
        <dbReference type="ARBA" id="ARBA00023136"/>
    </source>
</evidence>
<dbReference type="HAMAP" id="MF_00920">
    <property type="entry name" value="FtsY"/>
    <property type="match status" value="1"/>
</dbReference>
<dbReference type="KEGG" id="mob:NCTC10112_00429"/>
<dbReference type="SMART" id="SM00963">
    <property type="entry name" value="SRP54_N"/>
    <property type="match status" value="1"/>
</dbReference>
<dbReference type="SMART" id="SM00382">
    <property type="entry name" value="AAA"/>
    <property type="match status" value="1"/>
</dbReference>
<dbReference type="InterPro" id="IPR042101">
    <property type="entry name" value="SRP54_N_sf"/>
</dbReference>
<evidence type="ECO:0000256" key="4">
    <source>
        <dbReference type="ARBA" id="ARBA00022801"/>
    </source>
</evidence>
<dbReference type="Gene3D" id="3.40.50.300">
    <property type="entry name" value="P-loop containing nucleotide triphosphate hydrolases"/>
    <property type="match status" value="1"/>
</dbReference>
<comment type="similarity">
    <text evidence="9">Belongs to the GTP-binding SRP family. FtsY subfamily.</text>
</comment>
<comment type="subunit">
    <text evidence="9">Part of the signal recognition particle protein translocation system, which is composed of SRP and FtsY.</text>
</comment>
<keyword evidence="5 9" id="KW-0342">GTP-binding</keyword>
<dbReference type="InterPro" id="IPR036225">
    <property type="entry name" value="SRP/SRP_N"/>
</dbReference>
<protein>
    <recommendedName>
        <fullName evidence="9">Signal recognition particle receptor FtsY</fullName>
        <shortName evidence="9">SRP receptor</shortName>
        <ecNumber evidence="9">3.6.5.4</ecNumber>
    </recommendedName>
</protein>
<keyword evidence="4 9" id="KW-0378">Hydrolase</keyword>
<dbReference type="GO" id="GO:0005525">
    <property type="term" value="F:GTP binding"/>
    <property type="evidence" value="ECO:0007669"/>
    <property type="project" value="UniProtKB-UniRule"/>
</dbReference>
<dbReference type="SUPFAM" id="SSF47364">
    <property type="entry name" value="Domain of the SRP/SRP receptor G-proteins"/>
    <property type="match status" value="1"/>
</dbReference>
<dbReference type="InterPro" id="IPR000897">
    <property type="entry name" value="SRP54_GTPase_dom"/>
</dbReference>
<name>A0A448ZX31_METOS</name>
<dbReference type="NCBIfam" id="TIGR00064">
    <property type="entry name" value="ftsY"/>
    <property type="match status" value="1"/>
</dbReference>
<keyword evidence="7 9" id="KW-0675">Receptor</keyword>
<dbReference type="PANTHER" id="PTHR43134">
    <property type="entry name" value="SIGNAL RECOGNITION PARTICLE RECEPTOR SUBUNIT ALPHA"/>
    <property type="match status" value="1"/>
</dbReference>
<dbReference type="EC" id="3.6.5.4" evidence="9"/>
<comment type="function">
    <text evidence="9">Involved in targeting and insertion of nascent membrane proteins into the cytoplasmic membrane. Acts as a receptor for the complex formed by the signal recognition particle (SRP) and the ribosome-nascent chain (RNC).</text>
</comment>
<evidence type="ECO:0000256" key="9">
    <source>
        <dbReference type="HAMAP-Rule" id="MF_00920"/>
    </source>
</evidence>
<keyword evidence="2 9" id="KW-0963">Cytoplasm</keyword>
<dbReference type="Pfam" id="PF02881">
    <property type="entry name" value="SRP54_N"/>
    <property type="match status" value="1"/>
</dbReference>
<dbReference type="GO" id="GO:0005886">
    <property type="term" value="C:plasma membrane"/>
    <property type="evidence" value="ECO:0007669"/>
    <property type="project" value="UniProtKB-SubCell"/>
</dbReference>
<dbReference type="PANTHER" id="PTHR43134:SF1">
    <property type="entry name" value="SIGNAL RECOGNITION PARTICLE RECEPTOR SUBUNIT ALPHA"/>
    <property type="match status" value="1"/>
</dbReference>
<keyword evidence="14" id="KW-1185">Reference proteome</keyword>
<evidence type="ECO:0000256" key="3">
    <source>
        <dbReference type="ARBA" id="ARBA00022741"/>
    </source>
</evidence>
<sequence length="350" mass="39007">MGFWSNLKDKIFGTKEERLLKKQAKLEAKEQKKLLKLREKENKLNKYVAGLSKSNNSFIESIKELQNKYNVIDEEFFDDLEDILIMSDISSSLVSIIIDECKKEVKNENIKDPKLINEIIADKLFTIYTANSVVDTSLNIKEGRLNIFLVVGVNGCGKTTSISKIANLLIKEGKKVLIAAADTFRAAAVEQLEIWANKVGASILKPEVNEKDPAAVVYKALEKAEKEKYDVLIIDTAGRLQNKVNLMNELAKINKVITNKYPDAPHESLLVLDATTGQNGVSQAKIFSESTKLTGIILTKMDGTSKGGIILTIKDEIGLSVKYVGMGEKVDDLLEFDLNLFIYGLMKELN</sequence>
<dbReference type="SUPFAM" id="SSF52540">
    <property type="entry name" value="P-loop containing nucleoside triphosphate hydrolases"/>
    <property type="match status" value="1"/>
</dbReference>
<dbReference type="Gene3D" id="1.20.120.140">
    <property type="entry name" value="Signal recognition particle SRP54, nucleotide-binding domain"/>
    <property type="match status" value="1"/>
</dbReference>
<keyword evidence="6 9" id="KW-0472">Membrane</keyword>
<evidence type="ECO:0000256" key="5">
    <source>
        <dbReference type="ARBA" id="ARBA00023134"/>
    </source>
</evidence>
<feature type="domain" description="Signal recognition particle SRP54 helical bundle" evidence="12">
    <location>
        <begin position="47"/>
        <end position="128"/>
    </location>
</feature>
<feature type="binding site" evidence="9">
    <location>
        <begin position="152"/>
        <end position="159"/>
    </location>
    <ligand>
        <name>GTP</name>
        <dbReference type="ChEBI" id="CHEBI:37565"/>
    </ligand>
</feature>
<feature type="domain" description="SRP54-type proteins GTP-binding" evidence="11">
    <location>
        <begin position="145"/>
        <end position="347"/>
    </location>
</feature>
<evidence type="ECO:0000256" key="1">
    <source>
        <dbReference type="ARBA" id="ARBA00022475"/>
    </source>
</evidence>
<dbReference type="InterPro" id="IPR013822">
    <property type="entry name" value="Signal_recog_particl_SRP54_hlx"/>
</dbReference>
<evidence type="ECO:0000313" key="13">
    <source>
        <dbReference type="EMBL" id="VEU55818.1"/>
    </source>
</evidence>
<dbReference type="GO" id="GO:0005737">
    <property type="term" value="C:cytoplasm"/>
    <property type="evidence" value="ECO:0007669"/>
    <property type="project" value="UniProtKB-SubCell"/>
</dbReference>
<dbReference type="InterPro" id="IPR003593">
    <property type="entry name" value="AAA+_ATPase"/>
</dbReference>
<organism evidence="13 14">
    <name type="scientific">Metamycoplasma orale</name>
    <name type="common">Mycoplasma orale</name>
    <dbReference type="NCBI Taxonomy" id="2121"/>
    <lineage>
        <taxon>Bacteria</taxon>
        <taxon>Bacillati</taxon>
        <taxon>Mycoplasmatota</taxon>
        <taxon>Mycoplasmoidales</taxon>
        <taxon>Metamycoplasmataceae</taxon>
        <taxon>Metamycoplasma</taxon>
    </lineage>
</organism>
<dbReference type="GO" id="GO:0005047">
    <property type="term" value="F:signal recognition particle binding"/>
    <property type="evidence" value="ECO:0007669"/>
    <property type="project" value="TreeGrafter"/>
</dbReference>
<evidence type="ECO:0000313" key="14">
    <source>
        <dbReference type="Proteomes" id="UP000290482"/>
    </source>
</evidence>
<feature type="domain" description="AAA+ ATPase" evidence="10">
    <location>
        <begin position="144"/>
        <end position="302"/>
    </location>
</feature>
<dbReference type="EMBL" id="LR214940">
    <property type="protein sequence ID" value="VEU55818.1"/>
    <property type="molecule type" value="Genomic_DNA"/>
</dbReference>
<evidence type="ECO:0000259" key="12">
    <source>
        <dbReference type="SMART" id="SM00963"/>
    </source>
</evidence>
<dbReference type="RefSeq" id="WP_022935806.1">
    <property type="nucleotide sequence ID" value="NZ_LR214940.1"/>
</dbReference>
<dbReference type="GO" id="GO:0003924">
    <property type="term" value="F:GTPase activity"/>
    <property type="evidence" value="ECO:0007669"/>
    <property type="project" value="UniProtKB-UniRule"/>
</dbReference>
<dbReference type="InterPro" id="IPR004390">
    <property type="entry name" value="SR_rcpt_FtsY"/>
</dbReference>
<dbReference type="GO" id="GO:0006614">
    <property type="term" value="P:SRP-dependent cotranslational protein targeting to membrane"/>
    <property type="evidence" value="ECO:0007669"/>
    <property type="project" value="InterPro"/>
</dbReference>
<evidence type="ECO:0000256" key="7">
    <source>
        <dbReference type="ARBA" id="ARBA00023170"/>
    </source>
</evidence>
<dbReference type="SMART" id="SM00962">
    <property type="entry name" value="SRP54"/>
    <property type="match status" value="1"/>
</dbReference>